<keyword evidence="8" id="KW-0539">Nucleus</keyword>
<accession>A0ABQ7ZG33</accession>
<dbReference type="Proteomes" id="UP000824890">
    <property type="component" value="Unassembled WGS sequence"/>
</dbReference>
<keyword evidence="10" id="KW-0175">Coiled coil</keyword>
<evidence type="ECO:0000256" key="6">
    <source>
        <dbReference type="ARBA" id="ARBA00023125"/>
    </source>
</evidence>
<dbReference type="InterPro" id="IPR002119">
    <property type="entry name" value="Histone_H2A"/>
</dbReference>
<dbReference type="Pfam" id="PF16211">
    <property type="entry name" value="Histone_H2A_C"/>
    <property type="match status" value="1"/>
</dbReference>
<feature type="region of interest" description="Disordered" evidence="11">
    <location>
        <begin position="180"/>
        <end position="205"/>
    </location>
</feature>
<dbReference type="EMBL" id="JAGKQM010000015">
    <property type="protein sequence ID" value="KAH0879198.1"/>
    <property type="molecule type" value="Genomic_DNA"/>
</dbReference>
<evidence type="ECO:0000256" key="10">
    <source>
        <dbReference type="SAM" id="Coils"/>
    </source>
</evidence>
<evidence type="ECO:0000256" key="1">
    <source>
        <dbReference type="ARBA" id="ARBA00004123"/>
    </source>
</evidence>
<evidence type="ECO:0000256" key="8">
    <source>
        <dbReference type="ARBA" id="ARBA00023242"/>
    </source>
</evidence>
<dbReference type="InterPro" id="IPR007125">
    <property type="entry name" value="H2A/H2B/H3"/>
</dbReference>
<dbReference type="Gene3D" id="1.10.20.10">
    <property type="entry name" value="Histone, subunit A"/>
    <property type="match status" value="1"/>
</dbReference>
<evidence type="ECO:0000256" key="9">
    <source>
        <dbReference type="ARBA" id="ARBA00023269"/>
    </source>
</evidence>
<evidence type="ECO:0000313" key="13">
    <source>
        <dbReference type="EMBL" id="KAH0879198.1"/>
    </source>
</evidence>
<comment type="subcellular location">
    <subcellularLocation>
        <location evidence="2">Chromosome</location>
    </subcellularLocation>
    <subcellularLocation>
        <location evidence="1">Nucleus</location>
    </subcellularLocation>
</comment>
<feature type="compositionally biased region" description="Basic and acidic residues" evidence="11">
    <location>
        <begin position="196"/>
        <end position="205"/>
    </location>
</feature>
<comment type="caution">
    <text evidence="13">The sequence shown here is derived from an EMBL/GenBank/DDBJ whole genome shotgun (WGS) entry which is preliminary data.</text>
</comment>
<dbReference type="Pfam" id="PF00010">
    <property type="entry name" value="HLH"/>
    <property type="match status" value="1"/>
</dbReference>
<dbReference type="InterPro" id="IPR044818">
    <property type="entry name" value="ILR3-like"/>
</dbReference>
<dbReference type="Pfam" id="PF00125">
    <property type="entry name" value="Histone"/>
    <property type="match status" value="1"/>
</dbReference>
<dbReference type="InterPro" id="IPR032458">
    <property type="entry name" value="Histone_H2A_CS"/>
</dbReference>
<dbReference type="PROSITE" id="PS00046">
    <property type="entry name" value="HISTONE_H2A"/>
    <property type="match status" value="1"/>
</dbReference>
<evidence type="ECO:0000256" key="2">
    <source>
        <dbReference type="ARBA" id="ARBA00004286"/>
    </source>
</evidence>
<evidence type="ECO:0000256" key="3">
    <source>
        <dbReference type="ARBA" id="ARBA00010691"/>
    </source>
</evidence>
<proteinExistence type="inferred from homology"/>
<evidence type="ECO:0000256" key="11">
    <source>
        <dbReference type="SAM" id="MobiDB-lite"/>
    </source>
</evidence>
<comment type="similarity">
    <text evidence="3">Belongs to the histone H2A family.</text>
</comment>
<evidence type="ECO:0000256" key="4">
    <source>
        <dbReference type="ARBA" id="ARBA00022454"/>
    </source>
</evidence>
<dbReference type="CDD" id="cd00074">
    <property type="entry name" value="HFD_H2A"/>
    <property type="match status" value="1"/>
</dbReference>
<gene>
    <name evidence="13" type="ORF">HID58_066592</name>
</gene>
<keyword evidence="6" id="KW-0238">DNA-binding</keyword>
<keyword evidence="4" id="KW-0158">Chromosome</keyword>
<dbReference type="SMART" id="SM00353">
    <property type="entry name" value="HLH"/>
    <property type="match status" value="1"/>
</dbReference>
<dbReference type="PANTHER" id="PTHR46133">
    <property type="entry name" value="BHLH TRANSCRIPTION FACTOR"/>
    <property type="match status" value="1"/>
</dbReference>
<dbReference type="SUPFAM" id="SSF47113">
    <property type="entry name" value="Histone-fold"/>
    <property type="match status" value="1"/>
</dbReference>
<keyword evidence="14" id="KW-1185">Reference proteome</keyword>
<evidence type="ECO:0000313" key="14">
    <source>
        <dbReference type="Proteomes" id="UP000824890"/>
    </source>
</evidence>
<feature type="domain" description="BHLH" evidence="12">
    <location>
        <begin position="190"/>
        <end position="241"/>
    </location>
</feature>
<dbReference type="InterPro" id="IPR036638">
    <property type="entry name" value="HLH_DNA-bd_sf"/>
</dbReference>
<dbReference type="SMART" id="SM00414">
    <property type="entry name" value="H2A"/>
    <property type="match status" value="1"/>
</dbReference>
<dbReference type="PANTHER" id="PTHR46133:SF13">
    <property type="entry name" value="TRANSCRIPTION FACTOR BHLH115"/>
    <property type="match status" value="1"/>
</dbReference>
<evidence type="ECO:0000256" key="5">
    <source>
        <dbReference type="ARBA" id="ARBA00023015"/>
    </source>
</evidence>
<dbReference type="SUPFAM" id="SSF47459">
    <property type="entry name" value="HLH, helix-loop-helix DNA-binding domain"/>
    <property type="match status" value="1"/>
</dbReference>
<feature type="coiled-coil region" evidence="10">
    <location>
        <begin position="231"/>
        <end position="293"/>
    </location>
</feature>
<dbReference type="CDD" id="cd11446">
    <property type="entry name" value="bHLH_AtILR3_like"/>
    <property type="match status" value="1"/>
</dbReference>
<keyword evidence="7" id="KW-0804">Transcription</keyword>
<dbReference type="InterPro" id="IPR011598">
    <property type="entry name" value="bHLH_dom"/>
</dbReference>
<evidence type="ECO:0000259" key="12">
    <source>
        <dbReference type="PROSITE" id="PS50888"/>
    </source>
</evidence>
<keyword evidence="5" id="KW-0805">Transcription regulation</keyword>
<dbReference type="Gene3D" id="4.10.280.10">
    <property type="entry name" value="Helix-loop-helix DNA-binding domain"/>
    <property type="match status" value="1"/>
</dbReference>
<organism evidence="13 14">
    <name type="scientific">Brassica napus</name>
    <name type="common">Rape</name>
    <dbReference type="NCBI Taxonomy" id="3708"/>
    <lineage>
        <taxon>Eukaryota</taxon>
        <taxon>Viridiplantae</taxon>
        <taxon>Streptophyta</taxon>
        <taxon>Embryophyta</taxon>
        <taxon>Tracheophyta</taxon>
        <taxon>Spermatophyta</taxon>
        <taxon>Magnoliopsida</taxon>
        <taxon>eudicotyledons</taxon>
        <taxon>Gunneridae</taxon>
        <taxon>Pentapetalae</taxon>
        <taxon>rosids</taxon>
        <taxon>malvids</taxon>
        <taxon>Brassicales</taxon>
        <taxon>Brassicaceae</taxon>
        <taxon>Brassiceae</taxon>
        <taxon>Brassica</taxon>
    </lineage>
</organism>
<reference evidence="13 14" key="1">
    <citation type="submission" date="2021-05" db="EMBL/GenBank/DDBJ databases">
        <title>Genome Assembly of Synthetic Allotetraploid Brassica napus Reveals Homoeologous Exchanges between Subgenomes.</title>
        <authorList>
            <person name="Davis J.T."/>
        </authorList>
    </citation>
    <scope>NUCLEOTIDE SEQUENCE [LARGE SCALE GENOMIC DNA]</scope>
    <source>
        <strain evidence="14">cv. Da-Ae</strain>
        <tissue evidence="13">Seedling</tissue>
    </source>
</reference>
<evidence type="ECO:0000256" key="7">
    <source>
        <dbReference type="ARBA" id="ARBA00023163"/>
    </source>
</evidence>
<protein>
    <recommendedName>
        <fullName evidence="12">BHLH domain-containing protein</fullName>
    </recommendedName>
</protein>
<name>A0ABQ7ZG33_BRANA</name>
<dbReference type="PRINTS" id="PR00620">
    <property type="entry name" value="HISTONEH2A"/>
</dbReference>
<sequence length="351" mass="38775">MAGRGKTLGSGAVKKATSRSSKAGLQFPVGRIARFLKKGKYAERVGAGAPVYLSAVLEYLAAEVLELAGNAARDNKKTRIVPRHIQLAVRNDEELSKLLGDVTIANGGVMPNIHNLLLPKKAEMVFPENTNWLSDYPLIDGVFSHQSPTFPWQIDGSATVTVEEVDGFLCDSDVIKEPGSKKRVKSESYAGPSSKASREKQRRDKLNDKFTELSSILEPGRAPKTDKVAIINDVIRMVNQARDEAQRLKDLNSSLQEKIKELKDEKNELRDEKQKLKIEKDRIEQQLKAINTQPLPAQPCFLPNPPTLSQAQAPGSKLVPYTTYPGFAMWQFMPPAAVDTSQDHVLRPPVA</sequence>
<dbReference type="PROSITE" id="PS50888">
    <property type="entry name" value="BHLH"/>
    <property type="match status" value="1"/>
</dbReference>
<dbReference type="InterPro" id="IPR009072">
    <property type="entry name" value="Histone-fold"/>
</dbReference>
<dbReference type="InterPro" id="IPR032454">
    <property type="entry name" value="Histone_H2A_C"/>
</dbReference>
<keyword evidence="9" id="KW-0544">Nucleosome core</keyword>